<reference evidence="2" key="2">
    <citation type="journal article" date="2023" name="Int. J. Mol. Sci.">
        <title>De Novo Assembly and Annotation of 11 Diverse Shrub Willow (Salix) Genomes Reveals Novel Gene Organization in Sex-Linked Regions.</title>
        <authorList>
            <person name="Hyden B."/>
            <person name="Feng K."/>
            <person name="Yates T.B."/>
            <person name="Jawdy S."/>
            <person name="Cereghino C."/>
            <person name="Smart L.B."/>
            <person name="Muchero W."/>
        </authorList>
    </citation>
    <scope>NUCLEOTIDE SEQUENCE</scope>
    <source>
        <tissue evidence="2">Shoot tip</tissue>
    </source>
</reference>
<dbReference type="SUPFAM" id="SSF53474">
    <property type="entry name" value="alpha/beta-Hydrolases"/>
    <property type="match status" value="1"/>
</dbReference>
<proteinExistence type="predicted"/>
<evidence type="ECO:0000313" key="3">
    <source>
        <dbReference type="Proteomes" id="UP001141253"/>
    </source>
</evidence>
<name>A0ABQ9AZD7_9ROSI</name>
<dbReference type="PANTHER" id="PTHR10992:SF1066">
    <property type="entry name" value="METHYL JASMONATE ESTERASE 1"/>
    <property type="match status" value="1"/>
</dbReference>
<reference evidence="2" key="1">
    <citation type="submission" date="2022-10" db="EMBL/GenBank/DDBJ databases">
        <authorList>
            <person name="Hyden B.L."/>
            <person name="Feng K."/>
            <person name="Yates T."/>
            <person name="Jawdy S."/>
            <person name="Smart L.B."/>
            <person name="Muchero W."/>
        </authorList>
    </citation>
    <scope>NUCLEOTIDE SEQUENCE</scope>
    <source>
        <tissue evidence="2">Shoot tip</tissue>
    </source>
</reference>
<dbReference type="PANTHER" id="PTHR10992">
    <property type="entry name" value="METHYLESTERASE FAMILY MEMBER"/>
    <property type="match status" value="1"/>
</dbReference>
<gene>
    <name evidence="2" type="ORF">OIU77_003346</name>
</gene>
<accession>A0ABQ9AZD7</accession>
<dbReference type="InterPro" id="IPR000073">
    <property type="entry name" value="AB_hydrolase_1"/>
</dbReference>
<dbReference type="Pfam" id="PF12697">
    <property type="entry name" value="Abhydrolase_6"/>
    <property type="match status" value="1"/>
</dbReference>
<evidence type="ECO:0000313" key="2">
    <source>
        <dbReference type="EMBL" id="KAJ6366945.1"/>
    </source>
</evidence>
<dbReference type="EMBL" id="JAPFFI010000014">
    <property type="protein sequence ID" value="KAJ6366945.1"/>
    <property type="molecule type" value="Genomic_DNA"/>
</dbReference>
<sequence>MERQKHFVLVHGACHGAWCWYKVATLLKSAGNKVTALDMAASGLHPNRVEELRDISDYFEPLMEFMKSLPPEERVILVGHSMGGLCNSVAMERFPEKISCAVFAAAIMPGPDLSFTAAREEYVRQMNSFMDSQYMFDNGPNNPPTSLLFGHDCMSIQMYQLSPTEDLTLAMLLLRPHPLFSPEASQEKVWVTKERFGSVPRVYIICEQDNIMKEALQRWMIENNPPDEVKVVSGSDHMLMFSKPQETCSCLLEIAKNYF</sequence>
<evidence type="ECO:0000259" key="1">
    <source>
        <dbReference type="Pfam" id="PF12697"/>
    </source>
</evidence>
<feature type="domain" description="AB hydrolase-1" evidence="1">
    <location>
        <begin position="7"/>
        <end position="247"/>
    </location>
</feature>
<protein>
    <recommendedName>
        <fullName evidence="1">AB hydrolase-1 domain-containing protein</fullName>
    </recommendedName>
</protein>
<dbReference type="InterPro" id="IPR045889">
    <property type="entry name" value="MES/HNL"/>
</dbReference>
<comment type="caution">
    <text evidence="2">The sequence shown here is derived from an EMBL/GenBank/DDBJ whole genome shotgun (WGS) entry which is preliminary data.</text>
</comment>
<dbReference type="Gene3D" id="3.40.50.1820">
    <property type="entry name" value="alpha/beta hydrolase"/>
    <property type="match status" value="1"/>
</dbReference>
<dbReference type="InterPro" id="IPR029058">
    <property type="entry name" value="AB_hydrolase_fold"/>
</dbReference>
<organism evidence="2 3">
    <name type="scientific">Salix suchowensis</name>
    <dbReference type="NCBI Taxonomy" id="1278906"/>
    <lineage>
        <taxon>Eukaryota</taxon>
        <taxon>Viridiplantae</taxon>
        <taxon>Streptophyta</taxon>
        <taxon>Embryophyta</taxon>
        <taxon>Tracheophyta</taxon>
        <taxon>Spermatophyta</taxon>
        <taxon>Magnoliopsida</taxon>
        <taxon>eudicotyledons</taxon>
        <taxon>Gunneridae</taxon>
        <taxon>Pentapetalae</taxon>
        <taxon>rosids</taxon>
        <taxon>fabids</taxon>
        <taxon>Malpighiales</taxon>
        <taxon>Salicaceae</taxon>
        <taxon>Saliceae</taxon>
        <taxon>Salix</taxon>
    </lineage>
</organism>
<dbReference type="Proteomes" id="UP001141253">
    <property type="component" value="Chromosome 7"/>
</dbReference>
<keyword evidence="3" id="KW-1185">Reference proteome</keyword>